<comment type="catalytic activity">
    <reaction evidence="10">
        <text>1D-myo-inositol 1,2,5,6-tetrakisphosphate + H2O = 1D-myo-inositol 1,2,6-trisphosphate + phosphate</text>
        <dbReference type="Rhea" id="RHEA:77119"/>
        <dbReference type="ChEBI" id="CHEBI:15377"/>
        <dbReference type="ChEBI" id="CHEBI:43474"/>
        <dbReference type="ChEBI" id="CHEBI:195535"/>
        <dbReference type="ChEBI" id="CHEBI:195537"/>
        <dbReference type="EC" id="3.1.3.62"/>
    </reaction>
    <physiologicalReaction direction="left-to-right" evidence="10">
        <dbReference type="Rhea" id="RHEA:77120"/>
    </physiologicalReaction>
</comment>
<dbReference type="CDD" id="cd07061">
    <property type="entry name" value="HP_HAP_like"/>
    <property type="match status" value="1"/>
</dbReference>
<evidence type="ECO:0000256" key="2">
    <source>
        <dbReference type="ARBA" id="ARBA00008422"/>
    </source>
</evidence>
<dbReference type="Gene3D" id="3.40.50.1240">
    <property type="entry name" value="Phosphoglycerate mutase-like"/>
    <property type="match status" value="1"/>
</dbReference>
<dbReference type="InterPro" id="IPR000560">
    <property type="entry name" value="His_Pase_clade-2"/>
</dbReference>
<sequence>MHHYHRGDNHVDVPCLKLYHYKYEFLFPLRSHQISEVTTNGWGFYLPLHLFELIFKQGSLKKMAMAAILLLFLTLFSNSKADRDFDVRQHLSTVTRYGAVKDIVDNSFIPSDIPQGCTPIHLNLVARHGTRSPTKKRVREMEKLASHIKELIEDAKQRNLSLQKVPAWFHNWESPWKGKLKGGELDIKGEEELYQLGIRVRERFPDIFNEEYHPDVYPIKTTQIPRASASAVAFGMGLFSGKGSLGPGRHRAFAVTSESRASDTILRFFECCQTYKDFRKNQEPSFNKLKEPILTEITSALAKQYEFNFTIQDISSLWFLCKQESSLLDITDQACSLFSPTEVALLEWTDDIQMFMVKGYGKSLNYRMGVPLLKDVLQSMSEAINADEDNQVPGSYEKARLRFAHAETVVPFSCLLGLFLEGSDFERIQKEEPLDLPPKPPQKRNWRGSIVAPFAGNNMLVLYSCPANSSSKYFVQVLHNEHPIPMPGCGGTDFCPFQVFKDKIVEPHFIHNYDTLCNAHLDESKHKPETSKLSQLFRWIFRLGGNDDTPSHGVEL</sequence>
<dbReference type="GO" id="GO:0034417">
    <property type="term" value="F:bisphosphoglycerate 3-phosphatase activity"/>
    <property type="evidence" value="ECO:0007669"/>
    <property type="project" value="UniProtKB-EC"/>
</dbReference>
<evidence type="ECO:0000256" key="3">
    <source>
        <dbReference type="ARBA" id="ARBA00012976"/>
    </source>
</evidence>
<evidence type="ECO:0000256" key="8">
    <source>
        <dbReference type="ARBA" id="ARBA00023136"/>
    </source>
</evidence>
<comment type="catalytic activity">
    <reaction evidence="11">
        <text>1D-myo-inositol 1,2,4,5,6-pentakisphosphate + H2O = 1D-myo-inositol 1,2,5,6-tetrakisphosphate + phosphate</text>
        <dbReference type="Rhea" id="RHEA:77115"/>
        <dbReference type="ChEBI" id="CHEBI:15377"/>
        <dbReference type="ChEBI" id="CHEBI:43474"/>
        <dbReference type="ChEBI" id="CHEBI:57798"/>
        <dbReference type="ChEBI" id="CHEBI:195535"/>
        <dbReference type="EC" id="3.1.3.62"/>
    </reaction>
    <physiologicalReaction direction="left-to-right" evidence="11">
        <dbReference type="Rhea" id="RHEA:77116"/>
    </physiologicalReaction>
</comment>
<evidence type="ECO:0000256" key="10">
    <source>
        <dbReference type="ARBA" id="ARBA00043668"/>
    </source>
</evidence>
<dbReference type="EMBL" id="CM018207">
    <property type="protein sequence ID" value="KAB2078605.1"/>
    <property type="molecule type" value="Genomic_DNA"/>
</dbReference>
<dbReference type="GO" id="GO:0052745">
    <property type="term" value="F:inositol phosphate phosphatase activity"/>
    <property type="evidence" value="ECO:0007669"/>
    <property type="project" value="TreeGrafter"/>
</dbReference>
<evidence type="ECO:0000313" key="14">
    <source>
        <dbReference type="EMBL" id="KAB2078605.1"/>
    </source>
</evidence>
<evidence type="ECO:0000256" key="4">
    <source>
        <dbReference type="ARBA" id="ARBA00013040"/>
    </source>
</evidence>
<evidence type="ECO:0000256" key="5">
    <source>
        <dbReference type="ARBA" id="ARBA00018097"/>
    </source>
</evidence>
<dbReference type="OrthoDB" id="6509975at2759"/>
<evidence type="ECO:0000256" key="9">
    <source>
        <dbReference type="ARBA" id="ARBA00031642"/>
    </source>
</evidence>
<dbReference type="FunFam" id="3.40.50.1240:FF:000017">
    <property type="entry name" value="Histidine acid phosphatase family protein"/>
    <property type="match status" value="1"/>
</dbReference>
<proteinExistence type="inferred from homology"/>
<accession>A0A5J5VFR9</accession>
<keyword evidence="6" id="KW-0732">Signal</keyword>
<evidence type="ECO:0000313" key="15">
    <source>
        <dbReference type="Proteomes" id="UP000327439"/>
    </source>
</evidence>
<evidence type="ECO:0000256" key="1">
    <source>
        <dbReference type="ARBA" id="ARBA00004370"/>
    </source>
</evidence>
<organism evidence="14 15">
    <name type="scientific">Gossypium barbadense</name>
    <name type="common">Sea Island cotton</name>
    <name type="synonym">Hibiscus barbadensis</name>
    <dbReference type="NCBI Taxonomy" id="3634"/>
    <lineage>
        <taxon>Eukaryota</taxon>
        <taxon>Viridiplantae</taxon>
        <taxon>Streptophyta</taxon>
        <taxon>Embryophyta</taxon>
        <taxon>Tracheophyta</taxon>
        <taxon>Spermatophyta</taxon>
        <taxon>Magnoliopsida</taxon>
        <taxon>eudicotyledons</taxon>
        <taxon>Gunneridae</taxon>
        <taxon>Pentapetalae</taxon>
        <taxon>rosids</taxon>
        <taxon>malvids</taxon>
        <taxon>Malvales</taxon>
        <taxon>Malvaceae</taxon>
        <taxon>Malvoideae</taxon>
        <taxon>Gossypium</taxon>
    </lineage>
</organism>
<evidence type="ECO:0000256" key="7">
    <source>
        <dbReference type="ARBA" id="ARBA00022801"/>
    </source>
</evidence>
<dbReference type="PANTHER" id="PTHR20963:SF8">
    <property type="entry name" value="MULTIPLE INOSITOL POLYPHOSPHATE PHOSPHATASE 1"/>
    <property type="match status" value="1"/>
</dbReference>
<evidence type="ECO:0000256" key="6">
    <source>
        <dbReference type="ARBA" id="ARBA00022729"/>
    </source>
</evidence>
<keyword evidence="7" id="KW-0378">Hydrolase</keyword>
<evidence type="ECO:0000256" key="12">
    <source>
        <dbReference type="ARBA" id="ARBA00043691"/>
    </source>
</evidence>
<evidence type="ECO:0000256" key="13">
    <source>
        <dbReference type="ARBA" id="ARBA00043832"/>
    </source>
</evidence>
<dbReference type="Proteomes" id="UP000327439">
    <property type="component" value="Chromosome A06"/>
</dbReference>
<reference evidence="15" key="1">
    <citation type="journal article" date="2020" name="Nat. Genet.">
        <title>Genomic diversifications of five Gossypium allopolyploid species and their impact on cotton improvement.</title>
        <authorList>
            <person name="Chen Z.J."/>
            <person name="Sreedasyam A."/>
            <person name="Ando A."/>
            <person name="Song Q."/>
            <person name="De Santiago L.M."/>
            <person name="Hulse-Kemp A.M."/>
            <person name="Ding M."/>
            <person name="Ye W."/>
            <person name="Kirkbride R.C."/>
            <person name="Jenkins J."/>
            <person name="Plott C."/>
            <person name="Lovell J."/>
            <person name="Lin Y.M."/>
            <person name="Vaughn R."/>
            <person name="Liu B."/>
            <person name="Simpson S."/>
            <person name="Scheffler B.E."/>
            <person name="Wen L."/>
            <person name="Saski C.A."/>
            <person name="Grover C.E."/>
            <person name="Hu G."/>
            <person name="Conover J.L."/>
            <person name="Carlson J.W."/>
            <person name="Shu S."/>
            <person name="Boston L.B."/>
            <person name="Williams M."/>
            <person name="Peterson D.G."/>
            <person name="McGee K."/>
            <person name="Jones D.C."/>
            <person name="Wendel J.F."/>
            <person name="Stelly D.M."/>
            <person name="Grimwood J."/>
            <person name="Schmutz J."/>
        </authorList>
    </citation>
    <scope>NUCLEOTIDE SEQUENCE [LARGE SCALE GENOMIC DNA]</scope>
    <source>
        <strain evidence="15">cv. 3-79</strain>
    </source>
</reference>
<comment type="similarity">
    <text evidence="2">Belongs to the histidine acid phosphatase family. MINPP1 subfamily.</text>
</comment>
<gene>
    <name evidence="14" type="ORF">ES319_A06G174800v1</name>
</gene>
<comment type="catalytic activity">
    <reaction evidence="13">
        <text>(2R)-2,3-bisphosphoglycerate + H2O = (2R)-2-phosphoglycerate + phosphate</text>
        <dbReference type="Rhea" id="RHEA:27381"/>
        <dbReference type="ChEBI" id="CHEBI:15377"/>
        <dbReference type="ChEBI" id="CHEBI:43474"/>
        <dbReference type="ChEBI" id="CHEBI:58248"/>
        <dbReference type="ChEBI" id="CHEBI:58289"/>
        <dbReference type="EC" id="3.1.3.80"/>
    </reaction>
    <physiologicalReaction direction="left-to-right" evidence="13">
        <dbReference type="Rhea" id="RHEA:27382"/>
    </physiologicalReaction>
</comment>
<keyword evidence="15" id="KW-1185">Reference proteome</keyword>
<dbReference type="SUPFAM" id="SSF53254">
    <property type="entry name" value="Phosphoglycerate mutase-like"/>
    <property type="match status" value="1"/>
</dbReference>
<dbReference type="GO" id="GO:0016020">
    <property type="term" value="C:membrane"/>
    <property type="evidence" value="ECO:0007669"/>
    <property type="project" value="UniProtKB-SubCell"/>
</dbReference>
<evidence type="ECO:0000256" key="11">
    <source>
        <dbReference type="ARBA" id="ARBA00043671"/>
    </source>
</evidence>
<dbReference type="EC" id="3.1.3.80" evidence="3"/>
<keyword evidence="8" id="KW-0472">Membrane</keyword>
<comment type="catalytic activity">
    <reaction evidence="12">
        <text>1D-myo-inositol hexakisphosphate + H2O = 1D-myo-inositol 1,2,4,5,6-pentakisphosphate + phosphate</text>
        <dbReference type="Rhea" id="RHEA:16989"/>
        <dbReference type="ChEBI" id="CHEBI:15377"/>
        <dbReference type="ChEBI" id="CHEBI:43474"/>
        <dbReference type="ChEBI" id="CHEBI:57798"/>
        <dbReference type="ChEBI" id="CHEBI:58130"/>
        <dbReference type="EC" id="3.1.3.62"/>
    </reaction>
    <physiologicalReaction direction="left-to-right" evidence="12">
        <dbReference type="Rhea" id="RHEA:16990"/>
    </physiologicalReaction>
</comment>
<protein>
    <recommendedName>
        <fullName evidence="5">Multiple inositol polyphosphate phosphatase 1</fullName>
        <ecNumber evidence="4">3.1.3.62</ecNumber>
        <ecNumber evidence="3">3.1.3.80</ecNumber>
    </recommendedName>
    <alternativeName>
        <fullName evidence="9">2,3-bisphosphoglycerate 3-phosphatase</fullName>
    </alternativeName>
</protein>
<dbReference type="EC" id="3.1.3.62" evidence="4"/>
<dbReference type="InterPro" id="IPR029033">
    <property type="entry name" value="His_PPase_superfam"/>
</dbReference>
<dbReference type="Pfam" id="PF00328">
    <property type="entry name" value="His_Phos_2"/>
    <property type="match status" value="1"/>
</dbReference>
<name>A0A5J5VFR9_GOSBA</name>
<comment type="subcellular location">
    <subcellularLocation>
        <location evidence="1">Membrane</location>
    </subcellularLocation>
</comment>
<dbReference type="PANTHER" id="PTHR20963">
    <property type="entry name" value="MULTIPLE INOSITOL POLYPHOSPHATE PHOSPHATASE-RELATED"/>
    <property type="match status" value="1"/>
</dbReference>
<dbReference type="AlphaFoldDB" id="A0A5J5VFR9"/>
<dbReference type="GO" id="GO:0003993">
    <property type="term" value="F:acid phosphatase activity"/>
    <property type="evidence" value="ECO:0007669"/>
    <property type="project" value="TreeGrafter"/>
</dbReference>